<dbReference type="InterPro" id="IPR017170">
    <property type="entry name" value="Lhr-like"/>
</dbReference>
<dbReference type="GO" id="GO:0003677">
    <property type="term" value="F:DNA binding"/>
    <property type="evidence" value="ECO:0007669"/>
    <property type="project" value="UniProtKB-KW"/>
</dbReference>
<dbReference type="SMART" id="SM00487">
    <property type="entry name" value="DEXDc"/>
    <property type="match status" value="1"/>
</dbReference>
<dbReference type="PROSITE" id="PS51194">
    <property type="entry name" value="HELICASE_CTER"/>
    <property type="match status" value="1"/>
</dbReference>
<name>A0A5J5IIY8_9BACT</name>
<evidence type="ECO:0000259" key="10">
    <source>
        <dbReference type="PROSITE" id="PS51192"/>
    </source>
</evidence>
<dbReference type="Pfam" id="PF00270">
    <property type="entry name" value="DEAD"/>
    <property type="match status" value="1"/>
</dbReference>
<dbReference type="Pfam" id="PF19306">
    <property type="entry name" value="WHD_Lhr"/>
    <property type="match status" value="1"/>
</dbReference>
<dbReference type="InterPro" id="IPR013701">
    <property type="entry name" value="Lhr-like_DEAD/DEAH_assoc"/>
</dbReference>
<keyword evidence="1" id="KW-0547">Nucleotide-binding</keyword>
<dbReference type="Gene3D" id="3.40.50.300">
    <property type="entry name" value="P-loop containing nucleotide triphosphate hydrolases"/>
    <property type="match status" value="2"/>
</dbReference>
<reference evidence="12 13" key="1">
    <citation type="submission" date="2019-09" db="EMBL/GenBank/DDBJ databases">
        <title>Draft genome sequence of Ginsengibacter sp. BR5-29.</title>
        <authorList>
            <person name="Im W.-T."/>
        </authorList>
    </citation>
    <scope>NUCLEOTIDE SEQUENCE [LARGE SCALE GENOMIC DNA]</scope>
    <source>
        <strain evidence="12 13">BR5-29</strain>
    </source>
</reference>
<evidence type="ECO:0000259" key="11">
    <source>
        <dbReference type="PROSITE" id="PS51194"/>
    </source>
</evidence>
<evidence type="ECO:0000256" key="5">
    <source>
        <dbReference type="ARBA" id="ARBA00022840"/>
    </source>
</evidence>
<dbReference type="RefSeq" id="WP_150412820.1">
    <property type="nucleotide sequence ID" value="NZ_VYQF01000001.1"/>
</dbReference>
<dbReference type="Proteomes" id="UP000326903">
    <property type="component" value="Unassembled WGS sequence"/>
</dbReference>
<dbReference type="PANTHER" id="PTHR47962:SF3">
    <property type="entry name" value="LARGE ATP-DEPENDENT HELICASE-RELATED PROTEIN"/>
    <property type="match status" value="1"/>
</dbReference>
<dbReference type="NCBIfam" id="TIGR04121">
    <property type="entry name" value="DEXH_lig_assoc"/>
    <property type="match status" value="1"/>
</dbReference>
<protein>
    <submittedName>
        <fullName evidence="12">Ligase-associated DNA damage response DEXH box helicase</fullName>
    </submittedName>
</protein>
<dbReference type="CDD" id="cd18796">
    <property type="entry name" value="SF2_C_LHR"/>
    <property type="match status" value="1"/>
</dbReference>
<keyword evidence="6" id="KW-0238">DNA-binding</keyword>
<sequence length="832" mass="94947">MKLKATKGYDVVHAWLKEKSLSPFQFQQETWQHIIDKKSGLVNAPTGCGKTFSVFLGSVIDFINEHPKNYKTKSKNNLQLLWVTPLRALATDIGRAMEEVIDELGMNWKVGIRNGDTSISDRQKQKRQVPEVLIITPESLHLLLAHKNYTDVFKSLKIVAVDEWHELLGSKRGVQVELAISRLAGLNPKFCLWGISATIGNLQQAKEVLLSPIANLYQQSPDKFGETVTAQIDKNIQIESVFPDEIEKFPWAGHLGIKLVDKVIPIIMNSRTTLIFINTRGMSEMWYQALLTACPELAGVIALHHGSIEQDLRSWVEENLHTGKLKTVVCTASLDLGVDFRPVETVIQVGSPKGVARFLQRAGRSGHRPGEISKIYFLPTHSLELMEAAALKEATEIKLIESREPRLLCFDVLIQYLSTLAISDGFYPKDIFEEIKTTYCYRDINDEEWQKILQFTTAGGVALQQYDDYKKIEIIDGLYKINNRRIAMRHRMHIGTIVSDPMMKVKFISGGFVGVIEEWFIARLQPGDIFTLAGRTLEFVMIKEMTALVRKSNAKKSIIPSWQGGRMPLSANLGFMLRKKFDEAGLLLHKKNKKGIDREITELQPLFELQEYLSHIPKQNELLIEHIETQDGFHLFVFPFEGRLVHEAMAAVLAYRISRITPITFSLAMNDYGFELLSDQPIPLDDTNSYGLFSPQNLFADIQRSLNSVEMAKRKFRDIAVIGGLIFTGFPGEQKKARHLQSSASLLFNVFAEYEPGNLLLRQSYNEVMEQQMEEERLRKMLERIQKSKIIITFPNRLTPFCFPIKVDSMRENLTSEKLEDRVKRMQMQLEK</sequence>
<keyword evidence="2" id="KW-0227">DNA damage</keyword>
<dbReference type="GO" id="GO:0006281">
    <property type="term" value="P:DNA repair"/>
    <property type="evidence" value="ECO:0007669"/>
    <property type="project" value="UniProtKB-KW"/>
</dbReference>
<feature type="domain" description="Helicase ATP-binding" evidence="10">
    <location>
        <begin position="31"/>
        <end position="217"/>
    </location>
</feature>
<dbReference type="PROSITE" id="PS51192">
    <property type="entry name" value="HELICASE_ATP_BIND_1"/>
    <property type="match status" value="1"/>
</dbReference>
<dbReference type="InterPro" id="IPR052511">
    <property type="entry name" value="ATP-dep_Helicase"/>
</dbReference>
<dbReference type="InterPro" id="IPR027417">
    <property type="entry name" value="P-loop_NTPase"/>
</dbReference>
<dbReference type="SUPFAM" id="SSF52540">
    <property type="entry name" value="P-loop containing nucleoside triphosphate hydrolases"/>
    <property type="match status" value="1"/>
</dbReference>
<dbReference type="Pfam" id="PF00271">
    <property type="entry name" value="Helicase_C"/>
    <property type="match status" value="1"/>
</dbReference>
<evidence type="ECO:0000256" key="6">
    <source>
        <dbReference type="ARBA" id="ARBA00023125"/>
    </source>
</evidence>
<evidence type="ECO:0000256" key="3">
    <source>
        <dbReference type="ARBA" id="ARBA00022801"/>
    </source>
</evidence>
<dbReference type="GO" id="GO:0004386">
    <property type="term" value="F:helicase activity"/>
    <property type="evidence" value="ECO:0007669"/>
    <property type="project" value="UniProtKB-KW"/>
</dbReference>
<evidence type="ECO:0000313" key="12">
    <source>
        <dbReference type="EMBL" id="KAA9040761.1"/>
    </source>
</evidence>
<dbReference type="GO" id="GO:0016874">
    <property type="term" value="F:ligase activity"/>
    <property type="evidence" value="ECO:0007669"/>
    <property type="project" value="UniProtKB-KW"/>
</dbReference>
<gene>
    <name evidence="12" type="ORF">FW778_01595</name>
</gene>
<keyword evidence="8" id="KW-0413">Isomerase</keyword>
<evidence type="ECO:0000256" key="4">
    <source>
        <dbReference type="ARBA" id="ARBA00022806"/>
    </source>
</evidence>
<dbReference type="AlphaFoldDB" id="A0A5J5IIY8"/>
<dbReference type="GO" id="GO:0016887">
    <property type="term" value="F:ATP hydrolysis activity"/>
    <property type="evidence" value="ECO:0007669"/>
    <property type="project" value="TreeGrafter"/>
</dbReference>
<proteinExistence type="inferred from homology"/>
<evidence type="ECO:0000256" key="2">
    <source>
        <dbReference type="ARBA" id="ARBA00022763"/>
    </source>
</evidence>
<keyword evidence="3" id="KW-0378">Hydrolase</keyword>
<evidence type="ECO:0000313" key="13">
    <source>
        <dbReference type="Proteomes" id="UP000326903"/>
    </source>
</evidence>
<keyword evidence="5" id="KW-0067">ATP-binding</keyword>
<dbReference type="GO" id="GO:0005524">
    <property type="term" value="F:ATP binding"/>
    <property type="evidence" value="ECO:0007669"/>
    <property type="project" value="UniProtKB-KW"/>
</dbReference>
<dbReference type="InterPro" id="IPR045628">
    <property type="entry name" value="Lhr_WH_dom"/>
</dbReference>
<dbReference type="InterPro" id="IPR011545">
    <property type="entry name" value="DEAD/DEAH_box_helicase_dom"/>
</dbReference>
<dbReference type="InterPro" id="IPR026362">
    <property type="entry name" value="DEXH_lig_assoc"/>
</dbReference>
<keyword evidence="13" id="KW-1185">Reference proteome</keyword>
<dbReference type="InterPro" id="IPR001650">
    <property type="entry name" value="Helicase_C-like"/>
</dbReference>
<accession>A0A5J5IIY8</accession>
<dbReference type="InterPro" id="IPR014001">
    <property type="entry name" value="Helicase_ATP-bd"/>
</dbReference>
<dbReference type="SMART" id="SM00490">
    <property type="entry name" value="HELICc"/>
    <property type="match status" value="1"/>
</dbReference>
<keyword evidence="12" id="KW-0436">Ligase</keyword>
<keyword evidence="4" id="KW-0347">Helicase</keyword>
<evidence type="ECO:0000256" key="1">
    <source>
        <dbReference type="ARBA" id="ARBA00022741"/>
    </source>
</evidence>
<evidence type="ECO:0000256" key="8">
    <source>
        <dbReference type="ARBA" id="ARBA00023235"/>
    </source>
</evidence>
<dbReference type="PANTHER" id="PTHR47962">
    <property type="entry name" value="ATP-DEPENDENT HELICASE LHR-RELATED-RELATED"/>
    <property type="match status" value="1"/>
</dbReference>
<comment type="caution">
    <text evidence="12">The sequence shown here is derived from an EMBL/GenBank/DDBJ whole genome shotgun (WGS) entry which is preliminary data.</text>
</comment>
<comment type="similarity">
    <text evidence="9">Belongs to the Lhr helicase family. Lhr-Core subfamily.</text>
</comment>
<keyword evidence="7" id="KW-0234">DNA repair</keyword>
<dbReference type="PIRSF" id="PIRSF037307">
    <property type="entry name" value="Lhr-like_helic_prd"/>
    <property type="match status" value="1"/>
</dbReference>
<feature type="domain" description="Helicase C-terminal" evidence="11">
    <location>
        <begin position="259"/>
        <end position="411"/>
    </location>
</feature>
<dbReference type="EMBL" id="VYQF01000001">
    <property type="protein sequence ID" value="KAA9040761.1"/>
    <property type="molecule type" value="Genomic_DNA"/>
</dbReference>
<organism evidence="12 13">
    <name type="scientific">Ginsengibacter hankyongi</name>
    <dbReference type="NCBI Taxonomy" id="2607284"/>
    <lineage>
        <taxon>Bacteria</taxon>
        <taxon>Pseudomonadati</taxon>
        <taxon>Bacteroidota</taxon>
        <taxon>Chitinophagia</taxon>
        <taxon>Chitinophagales</taxon>
        <taxon>Chitinophagaceae</taxon>
        <taxon>Ginsengibacter</taxon>
    </lineage>
</organism>
<evidence type="ECO:0000256" key="7">
    <source>
        <dbReference type="ARBA" id="ARBA00023204"/>
    </source>
</evidence>
<dbReference type="Pfam" id="PF08494">
    <property type="entry name" value="DEAD_assoc"/>
    <property type="match status" value="1"/>
</dbReference>
<evidence type="ECO:0000256" key="9">
    <source>
        <dbReference type="ARBA" id="ARBA00093467"/>
    </source>
</evidence>